<evidence type="ECO:0000256" key="1">
    <source>
        <dbReference type="ARBA" id="ARBA00005234"/>
    </source>
</evidence>
<dbReference type="SUPFAM" id="SSF54001">
    <property type="entry name" value="Cysteine proteinases"/>
    <property type="match status" value="1"/>
</dbReference>
<evidence type="ECO:0000256" key="3">
    <source>
        <dbReference type="ARBA" id="ARBA00022801"/>
    </source>
</evidence>
<protein>
    <recommendedName>
        <fullName evidence="4">Ubiquitin-like protease family profile domain-containing protein</fullName>
    </recommendedName>
</protein>
<keyword evidence="3" id="KW-0378">Hydrolase</keyword>
<proteinExistence type="inferred from homology"/>
<dbReference type="GO" id="GO:0008234">
    <property type="term" value="F:cysteine-type peptidase activity"/>
    <property type="evidence" value="ECO:0007669"/>
    <property type="project" value="InterPro"/>
</dbReference>
<evidence type="ECO:0000313" key="5">
    <source>
        <dbReference type="EMBL" id="PHT66469.1"/>
    </source>
</evidence>
<reference evidence="5 6" key="2">
    <citation type="journal article" date="2017" name="Genome Biol.">
        <title>New reference genome sequences of hot pepper reveal the massive evolution of plant disease-resistance genes by retroduplication.</title>
        <authorList>
            <person name="Kim S."/>
            <person name="Park J."/>
            <person name="Yeom S.I."/>
            <person name="Kim Y.M."/>
            <person name="Seo E."/>
            <person name="Kim K.T."/>
            <person name="Kim M.S."/>
            <person name="Lee J.M."/>
            <person name="Cheong K."/>
            <person name="Shin H.S."/>
            <person name="Kim S.B."/>
            <person name="Han K."/>
            <person name="Lee J."/>
            <person name="Park M."/>
            <person name="Lee H.A."/>
            <person name="Lee H.Y."/>
            <person name="Lee Y."/>
            <person name="Oh S."/>
            <person name="Lee J.H."/>
            <person name="Choi E."/>
            <person name="Choi E."/>
            <person name="Lee S.E."/>
            <person name="Jeon J."/>
            <person name="Kim H."/>
            <person name="Choi G."/>
            <person name="Song H."/>
            <person name="Lee J."/>
            <person name="Lee S.C."/>
            <person name="Kwon J.K."/>
            <person name="Lee H.Y."/>
            <person name="Koo N."/>
            <person name="Hong Y."/>
            <person name="Kim R.W."/>
            <person name="Kang W.H."/>
            <person name="Huh J.H."/>
            <person name="Kang B.C."/>
            <person name="Yang T.J."/>
            <person name="Lee Y.H."/>
            <person name="Bennetzen J.L."/>
            <person name="Choi D."/>
        </authorList>
    </citation>
    <scope>NUCLEOTIDE SEQUENCE [LARGE SCALE GENOMIC DNA]</scope>
    <source>
        <strain evidence="6">cv. CM334</strain>
    </source>
</reference>
<organism evidence="5 6">
    <name type="scientific">Capsicum annuum</name>
    <name type="common">Capsicum pepper</name>
    <dbReference type="NCBI Taxonomy" id="4072"/>
    <lineage>
        <taxon>Eukaryota</taxon>
        <taxon>Viridiplantae</taxon>
        <taxon>Streptophyta</taxon>
        <taxon>Embryophyta</taxon>
        <taxon>Tracheophyta</taxon>
        <taxon>Spermatophyta</taxon>
        <taxon>Magnoliopsida</taxon>
        <taxon>eudicotyledons</taxon>
        <taxon>Gunneridae</taxon>
        <taxon>Pentapetalae</taxon>
        <taxon>asterids</taxon>
        <taxon>lamiids</taxon>
        <taxon>Solanales</taxon>
        <taxon>Solanaceae</taxon>
        <taxon>Solanoideae</taxon>
        <taxon>Capsiceae</taxon>
        <taxon>Capsicum</taxon>
    </lineage>
</organism>
<keyword evidence="6" id="KW-1185">Reference proteome</keyword>
<evidence type="ECO:0000313" key="6">
    <source>
        <dbReference type="Proteomes" id="UP000222542"/>
    </source>
</evidence>
<dbReference type="Gramene" id="PHT66469">
    <property type="protein sequence ID" value="PHT66469"/>
    <property type="gene ID" value="T459_30894"/>
</dbReference>
<comment type="caution">
    <text evidence="5">The sequence shown here is derived from an EMBL/GenBank/DDBJ whole genome shotgun (WGS) entry which is preliminary data.</text>
</comment>
<gene>
    <name evidence="5" type="ORF">T459_30894</name>
</gene>
<evidence type="ECO:0000256" key="2">
    <source>
        <dbReference type="ARBA" id="ARBA00022670"/>
    </source>
</evidence>
<dbReference type="Pfam" id="PF02902">
    <property type="entry name" value="Peptidase_C48"/>
    <property type="match status" value="1"/>
</dbReference>
<name>A0A2G2Y9V3_CAPAN</name>
<keyword evidence="2" id="KW-0645">Protease</keyword>
<dbReference type="PANTHER" id="PTHR31470">
    <property type="entry name" value="CYSTEINE PROTEINASES SUPERFAMILY PROTEIN-RELATED-RELATED"/>
    <property type="match status" value="1"/>
</dbReference>
<evidence type="ECO:0000259" key="4">
    <source>
        <dbReference type="PROSITE" id="PS50600"/>
    </source>
</evidence>
<reference evidence="5 6" key="1">
    <citation type="journal article" date="2014" name="Nat. Genet.">
        <title>Genome sequence of the hot pepper provides insights into the evolution of pungency in Capsicum species.</title>
        <authorList>
            <person name="Kim S."/>
            <person name="Park M."/>
            <person name="Yeom S.I."/>
            <person name="Kim Y.M."/>
            <person name="Lee J.M."/>
            <person name="Lee H.A."/>
            <person name="Seo E."/>
            <person name="Choi J."/>
            <person name="Cheong K."/>
            <person name="Kim K.T."/>
            <person name="Jung K."/>
            <person name="Lee G.W."/>
            <person name="Oh S.K."/>
            <person name="Bae C."/>
            <person name="Kim S.B."/>
            <person name="Lee H.Y."/>
            <person name="Kim S.Y."/>
            <person name="Kim M.S."/>
            <person name="Kang B.C."/>
            <person name="Jo Y.D."/>
            <person name="Yang H.B."/>
            <person name="Jeong H.J."/>
            <person name="Kang W.H."/>
            <person name="Kwon J.K."/>
            <person name="Shin C."/>
            <person name="Lim J.Y."/>
            <person name="Park J.H."/>
            <person name="Huh J.H."/>
            <person name="Kim J.S."/>
            <person name="Kim B.D."/>
            <person name="Cohen O."/>
            <person name="Paran I."/>
            <person name="Suh M.C."/>
            <person name="Lee S.B."/>
            <person name="Kim Y.K."/>
            <person name="Shin Y."/>
            <person name="Noh S.J."/>
            <person name="Park J."/>
            <person name="Seo Y.S."/>
            <person name="Kwon S.Y."/>
            <person name="Kim H.A."/>
            <person name="Park J.M."/>
            <person name="Kim H.J."/>
            <person name="Choi S.B."/>
            <person name="Bosland P.W."/>
            <person name="Reeves G."/>
            <person name="Jo S.H."/>
            <person name="Lee B.W."/>
            <person name="Cho H.T."/>
            <person name="Choi H.S."/>
            <person name="Lee M.S."/>
            <person name="Yu Y."/>
            <person name="Do Choi Y."/>
            <person name="Park B.S."/>
            <person name="van Deynze A."/>
            <person name="Ashrafi H."/>
            <person name="Hill T."/>
            <person name="Kim W.T."/>
            <person name="Pai H.S."/>
            <person name="Ahn H.K."/>
            <person name="Yeam I."/>
            <person name="Giovannoni J.J."/>
            <person name="Rose J.K."/>
            <person name="Sorensen I."/>
            <person name="Lee S.J."/>
            <person name="Kim R.W."/>
            <person name="Choi I.Y."/>
            <person name="Choi B.S."/>
            <person name="Lim J.S."/>
            <person name="Lee Y.H."/>
            <person name="Choi D."/>
        </authorList>
    </citation>
    <scope>NUCLEOTIDE SEQUENCE [LARGE SCALE GENOMIC DNA]</scope>
    <source>
        <strain evidence="6">cv. CM334</strain>
    </source>
</reference>
<comment type="similarity">
    <text evidence="1">Belongs to the peptidase C48 family.</text>
</comment>
<dbReference type="EMBL" id="AYRZ02000012">
    <property type="protein sequence ID" value="PHT66469.1"/>
    <property type="molecule type" value="Genomic_DNA"/>
</dbReference>
<dbReference type="Gene3D" id="3.40.395.10">
    <property type="entry name" value="Adenoviral Proteinase, Chain A"/>
    <property type="match status" value="1"/>
</dbReference>
<dbReference type="Proteomes" id="UP000222542">
    <property type="component" value="Unassembled WGS sequence"/>
</dbReference>
<feature type="domain" description="Ubiquitin-like protease family profile" evidence="4">
    <location>
        <begin position="1"/>
        <end position="162"/>
    </location>
</feature>
<dbReference type="PANTHER" id="PTHR31470:SF46">
    <property type="entry name" value="ULP1 PROTEASE FAMILY, C-TERMINAL CATALYTIC DOMAIN CONTAINING PROTEIN"/>
    <property type="match status" value="1"/>
</dbReference>
<dbReference type="GO" id="GO:0006508">
    <property type="term" value="P:proteolysis"/>
    <property type="evidence" value="ECO:0007669"/>
    <property type="project" value="UniProtKB-KW"/>
</dbReference>
<dbReference type="PROSITE" id="PS50600">
    <property type="entry name" value="ULP_PROTEASE"/>
    <property type="match status" value="1"/>
</dbReference>
<dbReference type="AlphaFoldDB" id="A0A2G2Y9V3"/>
<sequence>MEKTYERYFLAVKIEHISTQEDYTESVACSSNEIAITNIINGFCIPVGLPWHLVDEVYVPVNCGKKYHWVLAVIVLKKRSIRVYDSLSSKKKSEPPIEIRKLAAMLPTYLSDSDFFEKTESIDWSTLKAYERKLGLQIGEISHNPFDVEYIQNIPKQASDSL</sequence>
<dbReference type="InterPro" id="IPR003653">
    <property type="entry name" value="Peptidase_C48_C"/>
</dbReference>
<dbReference type="InterPro" id="IPR038765">
    <property type="entry name" value="Papain-like_cys_pep_sf"/>
</dbReference>
<accession>A0A2G2Y9V3</accession>